<dbReference type="OrthoDB" id="3558022at2759"/>
<evidence type="ECO:0000256" key="3">
    <source>
        <dbReference type="ARBA" id="ARBA00023136"/>
    </source>
</evidence>
<name>A0A6A5YSW4_9PLEO</name>
<feature type="transmembrane region" description="Helical" evidence="4">
    <location>
        <begin position="34"/>
        <end position="55"/>
    </location>
</feature>
<evidence type="ECO:0000256" key="1">
    <source>
        <dbReference type="ARBA" id="ARBA00022692"/>
    </source>
</evidence>
<sequence length="162" mass="17737">MARPPTVPVSSPRTAPENAYESAPITSSRSLRQLSIFFLGATCFLASTAITRRAVYRRNLRLKPKFYEPNTNPHEHFSPMADAMQALNLATMNVFSIGVMLAGGALWSVDISGLSEMQASLRGRLGYDSFDRPPAAVEGSLAEAVDTLRKEEGENHSPRTPR</sequence>
<evidence type="ECO:0000313" key="7">
    <source>
        <dbReference type="Proteomes" id="UP000799770"/>
    </source>
</evidence>
<dbReference type="InterPro" id="IPR038814">
    <property type="entry name" value="AIM11"/>
</dbReference>
<comment type="subcellular location">
    <subcellularLocation>
        <location evidence="4">Membrane</location>
        <topology evidence="4">Multi-pass membrane protein</topology>
    </subcellularLocation>
</comment>
<proteinExistence type="inferred from homology"/>
<evidence type="ECO:0000313" key="6">
    <source>
        <dbReference type="EMBL" id="KAF2110090.1"/>
    </source>
</evidence>
<feature type="transmembrane region" description="Helical" evidence="4">
    <location>
        <begin position="86"/>
        <end position="107"/>
    </location>
</feature>
<evidence type="ECO:0000256" key="4">
    <source>
        <dbReference type="RuleBase" id="RU367098"/>
    </source>
</evidence>
<keyword evidence="2 4" id="KW-1133">Transmembrane helix</keyword>
<comment type="similarity">
    <text evidence="4">Belongs to the AIM11 family.</text>
</comment>
<organism evidence="6 7">
    <name type="scientific">Lophiotrema nucula</name>
    <dbReference type="NCBI Taxonomy" id="690887"/>
    <lineage>
        <taxon>Eukaryota</taxon>
        <taxon>Fungi</taxon>
        <taxon>Dikarya</taxon>
        <taxon>Ascomycota</taxon>
        <taxon>Pezizomycotina</taxon>
        <taxon>Dothideomycetes</taxon>
        <taxon>Pleosporomycetidae</taxon>
        <taxon>Pleosporales</taxon>
        <taxon>Lophiotremataceae</taxon>
        <taxon>Lophiotrema</taxon>
    </lineage>
</organism>
<dbReference type="PANTHER" id="PTHR39136:SF1">
    <property type="entry name" value="ALTERED INHERITANCE OF MITOCHONDRIA PROTEIN 11"/>
    <property type="match status" value="1"/>
</dbReference>
<dbReference type="GO" id="GO:0005739">
    <property type="term" value="C:mitochondrion"/>
    <property type="evidence" value="ECO:0007669"/>
    <property type="project" value="TreeGrafter"/>
</dbReference>
<reference evidence="6" key="1">
    <citation type="journal article" date="2020" name="Stud. Mycol.">
        <title>101 Dothideomycetes genomes: a test case for predicting lifestyles and emergence of pathogens.</title>
        <authorList>
            <person name="Haridas S."/>
            <person name="Albert R."/>
            <person name="Binder M."/>
            <person name="Bloem J."/>
            <person name="Labutti K."/>
            <person name="Salamov A."/>
            <person name="Andreopoulos B."/>
            <person name="Baker S."/>
            <person name="Barry K."/>
            <person name="Bills G."/>
            <person name="Bluhm B."/>
            <person name="Cannon C."/>
            <person name="Castanera R."/>
            <person name="Culley D."/>
            <person name="Daum C."/>
            <person name="Ezra D."/>
            <person name="Gonzalez J."/>
            <person name="Henrissat B."/>
            <person name="Kuo A."/>
            <person name="Liang C."/>
            <person name="Lipzen A."/>
            <person name="Lutzoni F."/>
            <person name="Magnuson J."/>
            <person name="Mondo S."/>
            <person name="Nolan M."/>
            <person name="Ohm R."/>
            <person name="Pangilinan J."/>
            <person name="Park H.-J."/>
            <person name="Ramirez L."/>
            <person name="Alfaro M."/>
            <person name="Sun H."/>
            <person name="Tritt A."/>
            <person name="Yoshinaga Y."/>
            <person name="Zwiers L.-H."/>
            <person name="Turgeon B."/>
            <person name="Goodwin S."/>
            <person name="Spatafora J."/>
            <person name="Crous P."/>
            <person name="Grigoriev I."/>
        </authorList>
    </citation>
    <scope>NUCLEOTIDE SEQUENCE</scope>
    <source>
        <strain evidence="6">CBS 627.86</strain>
    </source>
</reference>
<dbReference type="EMBL" id="ML977339">
    <property type="protein sequence ID" value="KAF2110090.1"/>
    <property type="molecule type" value="Genomic_DNA"/>
</dbReference>
<dbReference type="AlphaFoldDB" id="A0A6A5YSW4"/>
<keyword evidence="1 4" id="KW-0812">Transmembrane</keyword>
<evidence type="ECO:0000256" key="2">
    <source>
        <dbReference type="ARBA" id="ARBA00022989"/>
    </source>
</evidence>
<gene>
    <name evidence="4" type="primary">AIM11</name>
    <name evidence="6" type="ORF">BDV96DRAFT_651244</name>
</gene>
<evidence type="ECO:0000256" key="5">
    <source>
        <dbReference type="SAM" id="MobiDB-lite"/>
    </source>
</evidence>
<dbReference type="Proteomes" id="UP000799770">
    <property type="component" value="Unassembled WGS sequence"/>
</dbReference>
<keyword evidence="3 4" id="KW-0472">Membrane</keyword>
<protein>
    <recommendedName>
        <fullName evidence="4">Altered inheritance of mitochondria protein 11</fullName>
    </recommendedName>
</protein>
<dbReference type="PANTHER" id="PTHR39136">
    <property type="entry name" value="ALTERED INHERITANCE OF MITOCHONDRIA PROTEIN 11"/>
    <property type="match status" value="1"/>
</dbReference>
<feature type="region of interest" description="Disordered" evidence="5">
    <location>
        <begin position="1"/>
        <end position="22"/>
    </location>
</feature>
<accession>A0A6A5YSW4</accession>
<dbReference type="GO" id="GO:0016020">
    <property type="term" value="C:membrane"/>
    <property type="evidence" value="ECO:0007669"/>
    <property type="project" value="UniProtKB-SubCell"/>
</dbReference>
<keyword evidence="7" id="KW-1185">Reference proteome</keyword>